<dbReference type="PROSITE" id="PS51367">
    <property type="entry name" value="THAUMATIN_2"/>
    <property type="match status" value="1"/>
</dbReference>
<accession>A0ABP6QJJ0</accession>
<evidence type="ECO:0008006" key="4">
    <source>
        <dbReference type="Google" id="ProtNLM"/>
    </source>
</evidence>
<sequence length="262" mass="28523">MGNGTVKARLLAVLVSVLAVLAGAPVPTAEAAPVPAGHRRIQVVNRLHQTIWVAATPSARYPTKRTGWVLKPGRKINIDVHKKWGGRIWGRTGCAFDKKGLGHCTTGDCGGRFQCRGGGATPATLAELALSAWKGMDFYDVSMVDGSNLPMYININHTKTKDPISAKGVYKGHKTRPVNCPKRMRVKGGACTTPCAAFGGDAYCCEGRWSGRDNCKPWKWPVDYTKVFKRAEPYAYSYAYDDSATMPCKGACYYRITFGITP</sequence>
<comment type="caution">
    <text evidence="2">The sequence shown here is derived from an EMBL/GenBank/DDBJ whole genome shotgun (WGS) entry which is preliminary data.</text>
</comment>
<dbReference type="InterPro" id="IPR017949">
    <property type="entry name" value="Thaumatin_CS"/>
</dbReference>
<dbReference type="Pfam" id="PF00314">
    <property type="entry name" value="Thaumatin"/>
    <property type="match status" value="1"/>
</dbReference>
<dbReference type="PROSITE" id="PS00316">
    <property type="entry name" value="THAUMATIN_1"/>
    <property type="match status" value="1"/>
</dbReference>
<evidence type="ECO:0000256" key="1">
    <source>
        <dbReference type="SAM" id="SignalP"/>
    </source>
</evidence>
<evidence type="ECO:0000313" key="2">
    <source>
        <dbReference type="EMBL" id="GAA3232728.1"/>
    </source>
</evidence>
<dbReference type="SUPFAM" id="SSF49870">
    <property type="entry name" value="Osmotin, thaumatin-like protein"/>
    <property type="match status" value="1"/>
</dbReference>
<name>A0ABP6QJJ0_9ACTN</name>
<gene>
    <name evidence="2" type="ORF">GCM10010468_64800</name>
</gene>
<dbReference type="RefSeq" id="WP_344835853.1">
    <property type="nucleotide sequence ID" value="NZ_BAAAUV010000023.1"/>
</dbReference>
<evidence type="ECO:0000313" key="3">
    <source>
        <dbReference type="Proteomes" id="UP001501237"/>
    </source>
</evidence>
<keyword evidence="3" id="KW-1185">Reference proteome</keyword>
<feature type="signal peptide" evidence="1">
    <location>
        <begin position="1"/>
        <end position="31"/>
    </location>
</feature>
<dbReference type="PANTHER" id="PTHR31048">
    <property type="entry name" value="OS03G0233200 PROTEIN"/>
    <property type="match status" value="1"/>
</dbReference>
<dbReference type="PIRSF" id="PIRSF002703">
    <property type="entry name" value="Thaumatin"/>
    <property type="match status" value="1"/>
</dbReference>
<dbReference type="SMART" id="SM00205">
    <property type="entry name" value="THN"/>
    <property type="match status" value="1"/>
</dbReference>
<dbReference type="InterPro" id="IPR037176">
    <property type="entry name" value="Osmotin/thaumatin-like_sf"/>
</dbReference>
<organism evidence="2 3">
    <name type="scientific">Actinocorallia longicatena</name>
    <dbReference type="NCBI Taxonomy" id="111803"/>
    <lineage>
        <taxon>Bacteria</taxon>
        <taxon>Bacillati</taxon>
        <taxon>Actinomycetota</taxon>
        <taxon>Actinomycetes</taxon>
        <taxon>Streptosporangiales</taxon>
        <taxon>Thermomonosporaceae</taxon>
        <taxon>Actinocorallia</taxon>
    </lineage>
</organism>
<keyword evidence="1" id="KW-0732">Signal</keyword>
<dbReference type="Proteomes" id="UP001501237">
    <property type="component" value="Unassembled WGS sequence"/>
</dbReference>
<dbReference type="Gene3D" id="2.60.110.10">
    <property type="entry name" value="Thaumatin"/>
    <property type="match status" value="1"/>
</dbReference>
<proteinExistence type="predicted"/>
<reference evidence="3" key="1">
    <citation type="journal article" date="2019" name="Int. J. Syst. Evol. Microbiol.">
        <title>The Global Catalogue of Microorganisms (GCM) 10K type strain sequencing project: providing services to taxonomists for standard genome sequencing and annotation.</title>
        <authorList>
            <consortium name="The Broad Institute Genomics Platform"/>
            <consortium name="The Broad Institute Genome Sequencing Center for Infectious Disease"/>
            <person name="Wu L."/>
            <person name="Ma J."/>
        </authorList>
    </citation>
    <scope>NUCLEOTIDE SEQUENCE [LARGE SCALE GENOMIC DNA]</scope>
    <source>
        <strain evidence="3">JCM 9377</strain>
    </source>
</reference>
<dbReference type="PRINTS" id="PR00347">
    <property type="entry name" value="THAUMATIN"/>
</dbReference>
<feature type="chain" id="PRO_5045712135" description="Thaumatin family protein" evidence="1">
    <location>
        <begin position="32"/>
        <end position="262"/>
    </location>
</feature>
<protein>
    <recommendedName>
        <fullName evidence="4">Thaumatin family protein</fullName>
    </recommendedName>
</protein>
<dbReference type="EMBL" id="BAAAUV010000023">
    <property type="protein sequence ID" value="GAA3232728.1"/>
    <property type="molecule type" value="Genomic_DNA"/>
</dbReference>
<dbReference type="InterPro" id="IPR001938">
    <property type="entry name" value="Thaumatin"/>
</dbReference>